<keyword evidence="3" id="KW-0732">Signal</keyword>
<evidence type="ECO:0000256" key="3">
    <source>
        <dbReference type="ARBA" id="ARBA00022729"/>
    </source>
</evidence>
<evidence type="ECO:0000313" key="8">
    <source>
        <dbReference type="Proteomes" id="UP000494205"/>
    </source>
</evidence>
<gene>
    <name evidence="7" type="ORF">LMG27174_02290</name>
</gene>
<keyword evidence="4" id="KW-0472">Membrane</keyword>
<organism evidence="7 8">
    <name type="scientific">Paraburkholderia rhynchosiae</name>
    <dbReference type="NCBI Taxonomy" id="487049"/>
    <lineage>
        <taxon>Bacteria</taxon>
        <taxon>Pseudomonadati</taxon>
        <taxon>Pseudomonadota</taxon>
        <taxon>Betaproteobacteria</taxon>
        <taxon>Burkholderiales</taxon>
        <taxon>Burkholderiaceae</taxon>
        <taxon>Paraburkholderia</taxon>
    </lineage>
</organism>
<protein>
    <recommendedName>
        <fullName evidence="9">D-methionine-binding lipoprotein MetQ</fullName>
    </recommendedName>
</protein>
<reference evidence="7 8" key="1">
    <citation type="submission" date="2020-04" db="EMBL/GenBank/DDBJ databases">
        <authorList>
            <person name="De Canck E."/>
        </authorList>
    </citation>
    <scope>NUCLEOTIDE SEQUENCE [LARGE SCALE GENOMIC DNA]</scope>
    <source>
        <strain evidence="7 8">LMG 27174</strain>
    </source>
</reference>
<dbReference type="InterPro" id="IPR004872">
    <property type="entry name" value="Lipoprotein_NlpA"/>
</dbReference>
<evidence type="ECO:0000313" key="7">
    <source>
        <dbReference type="EMBL" id="CAB3673992.1"/>
    </source>
</evidence>
<dbReference type="PANTHER" id="PTHR30429:SF1">
    <property type="entry name" value="D-METHIONINE-BINDING LIPOPROTEIN METQ-RELATED"/>
    <property type="match status" value="1"/>
</dbReference>
<dbReference type="GO" id="GO:0016020">
    <property type="term" value="C:membrane"/>
    <property type="evidence" value="ECO:0007669"/>
    <property type="project" value="UniProtKB-SubCell"/>
</dbReference>
<dbReference type="EMBL" id="CADIJZ010000007">
    <property type="protein sequence ID" value="CAB3673992.1"/>
    <property type="molecule type" value="Genomic_DNA"/>
</dbReference>
<keyword evidence="6" id="KW-0449">Lipoprotein</keyword>
<keyword evidence="5" id="KW-0564">Palmitate</keyword>
<dbReference type="Proteomes" id="UP000494205">
    <property type="component" value="Unassembled WGS sequence"/>
</dbReference>
<sequence length="101" mass="11379">MIEFNDYVQPNAALDADDLDANGFQHQPFLDSQIRQRGYRIVNVGLTYVSPMGFYSKKLKSLKDLPEGAKIGIQNEPSAYESDEVRKYTSTQFKGAIIPAF</sequence>
<evidence type="ECO:0000256" key="1">
    <source>
        <dbReference type="ARBA" id="ARBA00004635"/>
    </source>
</evidence>
<dbReference type="Gene3D" id="3.40.190.10">
    <property type="entry name" value="Periplasmic binding protein-like II"/>
    <property type="match status" value="2"/>
</dbReference>
<dbReference type="AlphaFoldDB" id="A0A6J5ARP5"/>
<accession>A0A6J5ARP5</accession>
<comment type="similarity">
    <text evidence="2">Belongs to the NlpA lipoprotein family.</text>
</comment>
<proteinExistence type="inferred from homology"/>
<dbReference type="SUPFAM" id="SSF53850">
    <property type="entry name" value="Periplasmic binding protein-like II"/>
    <property type="match status" value="1"/>
</dbReference>
<comment type="subcellular location">
    <subcellularLocation>
        <location evidence="1">Membrane</location>
        <topology evidence="1">Lipid-anchor</topology>
    </subcellularLocation>
</comment>
<dbReference type="Pfam" id="PF03180">
    <property type="entry name" value="Lipoprotein_9"/>
    <property type="match status" value="1"/>
</dbReference>
<evidence type="ECO:0000256" key="4">
    <source>
        <dbReference type="ARBA" id="ARBA00023136"/>
    </source>
</evidence>
<evidence type="ECO:0008006" key="9">
    <source>
        <dbReference type="Google" id="ProtNLM"/>
    </source>
</evidence>
<name>A0A6J5ARP5_9BURK</name>
<evidence type="ECO:0000256" key="6">
    <source>
        <dbReference type="ARBA" id="ARBA00023288"/>
    </source>
</evidence>
<evidence type="ECO:0000256" key="5">
    <source>
        <dbReference type="ARBA" id="ARBA00023139"/>
    </source>
</evidence>
<dbReference type="PANTHER" id="PTHR30429">
    <property type="entry name" value="D-METHIONINE-BINDING LIPOPROTEIN METQ"/>
    <property type="match status" value="1"/>
</dbReference>
<evidence type="ECO:0000256" key="2">
    <source>
        <dbReference type="ARBA" id="ARBA00008973"/>
    </source>
</evidence>